<reference evidence="1" key="1">
    <citation type="submission" date="2016-08" db="EMBL/GenBank/DDBJ databases">
        <authorList>
            <person name="Seilhamer J.J."/>
        </authorList>
    </citation>
    <scope>NUCLEOTIDE SEQUENCE</scope>
    <source>
        <strain evidence="1">86</strain>
    </source>
</reference>
<protein>
    <submittedName>
        <fullName evidence="1">Uncharacterized protein</fullName>
    </submittedName>
</protein>
<name>A0A212LZK8_9FIRM</name>
<gene>
    <name evidence="1" type="ORF">KL86SPO_50797</name>
</gene>
<proteinExistence type="predicted"/>
<dbReference type="EMBL" id="FMJE01000005">
    <property type="protein sequence ID" value="SCM83025.1"/>
    <property type="molecule type" value="Genomic_DNA"/>
</dbReference>
<evidence type="ECO:0000313" key="1">
    <source>
        <dbReference type="EMBL" id="SCM83025.1"/>
    </source>
</evidence>
<dbReference type="RefSeq" id="WP_288185557.1">
    <property type="nucleotide sequence ID" value="NZ_LT608335.1"/>
</dbReference>
<dbReference type="AlphaFoldDB" id="A0A212LZK8"/>
<organism evidence="1">
    <name type="scientific">uncultured Sporomusa sp</name>
    <dbReference type="NCBI Taxonomy" id="307249"/>
    <lineage>
        <taxon>Bacteria</taxon>
        <taxon>Bacillati</taxon>
        <taxon>Bacillota</taxon>
        <taxon>Negativicutes</taxon>
        <taxon>Selenomonadales</taxon>
        <taxon>Sporomusaceae</taxon>
        <taxon>Sporomusa</taxon>
        <taxon>environmental samples</taxon>
    </lineage>
</organism>
<sequence length="125" mass="13889">MLKIAHIQQLASSNDLPAELMNTIREAVTVLDNEYGEDRDVDSGYGGYVLVIEAREELAALQDIHVDVTTIIPEYVDVIRCQDGQVFTSSLILLGSDFGVVLVMPLPVLMQTNLRKYVEGDNIHE</sequence>
<accession>A0A212LZK8</accession>